<sequence length="472" mass="52402">MNAERGAAWCPGVMASFGAMTVDVALGPGSSTWDRLGQWRFLLVMHRALVLQAAHPAVGAAVAEFSVYNARPWRRLFRTLKSLQTYVYGSAAEQRRELARLERLHRRMRGTDGYGRAFDAGDTAARAWVHLTLFEAVLTMQRLGGEPLPDDETARFYAEWRRLGENFGLSAGDLPATHEEFRLYFDRVVTDVLEDNATVRDLLSGSIHRIPPPTGVPIPALVWAPLRYAVVTAVVQATAVTLPPVLRDRLRLTPVPGAGLLVDGLHVSVRLATALLPKPWRYLPFAAASIRAAETPRAEAVPESFFETVLDQNGDGTLRWNDVLAMAREISTHLDLDEEDEDHVHEAFRSWWEQMCSATGTPADSTMTAAAYHQALAAGRYPGPPDPERGYGAVAAAVRHLIDRDGNDEVRQDEYSRLLDHSPRRHELIAAMRELDHDGDGTIRGDELERALRDFLTGDRDLAAARHLFGRV</sequence>
<dbReference type="EMBL" id="FOFR01000006">
    <property type="protein sequence ID" value="SEQ89877.1"/>
    <property type="molecule type" value="Genomic_DNA"/>
</dbReference>
<dbReference type="PROSITE" id="PS50222">
    <property type="entry name" value="EF_HAND_2"/>
    <property type="match status" value="1"/>
</dbReference>
<dbReference type="InterPro" id="IPR011992">
    <property type="entry name" value="EF-hand-dom_pair"/>
</dbReference>
<evidence type="ECO:0000259" key="1">
    <source>
        <dbReference type="PROSITE" id="PS50222"/>
    </source>
</evidence>
<dbReference type="STRING" id="402600.SAMN05216188_106132"/>
<evidence type="ECO:0000313" key="3">
    <source>
        <dbReference type="Proteomes" id="UP000199352"/>
    </source>
</evidence>
<dbReference type="Pfam" id="PF09995">
    <property type="entry name" value="MPAB_Lcp_cat"/>
    <property type="match status" value="1"/>
</dbReference>
<dbReference type="InterPro" id="IPR002048">
    <property type="entry name" value="EF_hand_dom"/>
</dbReference>
<dbReference type="PANTHER" id="PTHR36151:SF3">
    <property type="entry name" value="ER-BOUND OXYGENASE MPAB_MPAB'_RUBBER OXYGENASE CATALYTIC DOMAIN-CONTAINING PROTEIN"/>
    <property type="match status" value="1"/>
</dbReference>
<dbReference type="AlphaFoldDB" id="A0A1H9JSS5"/>
<keyword evidence="3" id="KW-1185">Reference proteome</keyword>
<dbReference type="GO" id="GO:0005509">
    <property type="term" value="F:calcium ion binding"/>
    <property type="evidence" value="ECO:0007669"/>
    <property type="project" value="InterPro"/>
</dbReference>
<dbReference type="Gene3D" id="1.10.238.10">
    <property type="entry name" value="EF-hand"/>
    <property type="match status" value="1"/>
</dbReference>
<reference evidence="3" key="1">
    <citation type="submission" date="2016-10" db="EMBL/GenBank/DDBJ databases">
        <authorList>
            <person name="Varghese N."/>
            <person name="Submissions S."/>
        </authorList>
    </citation>
    <scope>NUCLEOTIDE SEQUENCE [LARGE SCALE GENOMIC DNA]</scope>
    <source>
        <strain evidence="3">CGMCC 4.3525</strain>
    </source>
</reference>
<evidence type="ECO:0000313" key="2">
    <source>
        <dbReference type="EMBL" id="SEQ89877.1"/>
    </source>
</evidence>
<protein>
    <submittedName>
        <fullName evidence="2">Uncharacterized conserved protein, DUF2236 family</fullName>
    </submittedName>
</protein>
<gene>
    <name evidence="2" type="ORF">SAMN05216188_106132</name>
</gene>
<dbReference type="SUPFAM" id="SSF47473">
    <property type="entry name" value="EF-hand"/>
    <property type="match status" value="1"/>
</dbReference>
<dbReference type="Proteomes" id="UP000199352">
    <property type="component" value="Unassembled WGS sequence"/>
</dbReference>
<organism evidence="2 3">
    <name type="scientific">Lentzea xinjiangensis</name>
    <dbReference type="NCBI Taxonomy" id="402600"/>
    <lineage>
        <taxon>Bacteria</taxon>
        <taxon>Bacillati</taxon>
        <taxon>Actinomycetota</taxon>
        <taxon>Actinomycetes</taxon>
        <taxon>Pseudonocardiales</taxon>
        <taxon>Pseudonocardiaceae</taxon>
        <taxon>Lentzea</taxon>
    </lineage>
</organism>
<accession>A0A1H9JSS5</accession>
<dbReference type="GO" id="GO:0016491">
    <property type="term" value="F:oxidoreductase activity"/>
    <property type="evidence" value="ECO:0007669"/>
    <property type="project" value="InterPro"/>
</dbReference>
<feature type="domain" description="EF-hand" evidence="1">
    <location>
        <begin position="423"/>
        <end position="458"/>
    </location>
</feature>
<name>A0A1H9JSS5_9PSEU</name>
<dbReference type="InterPro" id="IPR018713">
    <property type="entry name" value="MPAB/Lcp_cat_dom"/>
</dbReference>
<dbReference type="PANTHER" id="PTHR36151">
    <property type="entry name" value="BLR2777 PROTEIN"/>
    <property type="match status" value="1"/>
</dbReference>
<proteinExistence type="predicted"/>